<evidence type="ECO:0000256" key="3">
    <source>
        <dbReference type="ARBA" id="ARBA00008008"/>
    </source>
</evidence>
<proteinExistence type="inferred from homology"/>
<evidence type="ECO:0000259" key="10">
    <source>
        <dbReference type="Pfam" id="PF01180"/>
    </source>
</evidence>
<comment type="subcellular location">
    <subcellularLocation>
        <location evidence="1 9">Cytoplasm</location>
    </subcellularLocation>
</comment>
<evidence type="ECO:0000313" key="11">
    <source>
        <dbReference type="EMBL" id="HII73636.1"/>
    </source>
</evidence>
<accession>A0A832TGU9</accession>
<dbReference type="GO" id="GO:0044205">
    <property type="term" value="P:'de novo' UMP biosynthetic process"/>
    <property type="evidence" value="ECO:0007669"/>
    <property type="project" value="UniProtKB-UniRule"/>
</dbReference>
<dbReference type="InterPro" id="IPR013785">
    <property type="entry name" value="Aldolase_TIM"/>
</dbReference>
<gene>
    <name evidence="9" type="primary">pyrD</name>
    <name evidence="11" type="ORF">HA332_04475</name>
</gene>
<dbReference type="InterPro" id="IPR005720">
    <property type="entry name" value="Dihydroorotate_DH_cat"/>
</dbReference>
<evidence type="ECO:0000256" key="8">
    <source>
        <dbReference type="ARBA" id="ARBA00023002"/>
    </source>
</evidence>
<feature type="binding site" evidence="9">
    <location>
        <position position="150"/>
    </location>
    <ligand>
        <name>FMN</name>
        <dbReference type="ChEBI" id="CHEBI:58210"/>
    </ligand>
</feature>
<comment type="caution">
    <text evidence="11">The sequence shown here is derived from an EMBL/GenBank/DDBJ whole genome shotgun (WGS) entry which is preliminary data.</text>
</comment>
<feature type="binding site" evidence="9">
    <location>
        <position position="40"/>
    </location>
    <ligand>
        <name>substrate</name>
    </ligand>
</feature>
<feature type="binding site" evidence="9">
    <location>
        <position position="115"/>
    </location>
    <ligand>
        <name>FMN</name>
        <dbReference type="ChEBI" id="CHEBI:58210"/>
    </ligand>
</feature>
<organism evidence="11 12">
    <name type="scientific">Sulfurisphaera tokodaii</name>
    <dbReference type="NCBI Taxonomy" id="111955"/>
    <lineage>
        <taxon>Archaea</taxon>
        <taxon>Thermoproteota</taxon>
        <taxon>Thermoprotei</taxon>
        <taxon>Sulfolobales</taxon>
        <taxon>Sulfolobaceae</taxon>
        <taxon>Sulfurisphaera</taxon>
    </lineage>
</organism>
<evidence type="ECO:0000256" key="1">
    <source>
        <dbReference type="ARBA" id="ARBA00004496"/>
    </source>
</evidence>
<evidence type="ECO:0000256" key="4">
    <source>
        <dbReference type="ARBA" id="ARBA00022490"/>
    </source>
</evidence>
<keyword evidence="6 9" id="KW-0288">FMN</keyword>
<protein>
    <recommendedName>
        <fullName evidence="9">Dihydroorotate dehydrogenase</fullName>
        <shortName evidence="9">DHOD</shortName>
        <shortName evidence="9">DHODase</shortName>
        <shortName evidence="9">DHOdehase</shortName>
        <ecNumber evidence="9">1.3.-.-</ecNumber>
    </recommendedName>
</protein>
<evidence type="ECO:0000256" key="7">
    <source>
        <dbReference type="ARBA" id="ARBA00022975"/>
    </source>
</evidence>
<dbReference type="SUPFAM" id="SSF51395">
    <property type="entry name" value="FMN-linked oxidoreductases"/>
    <property type="match status" value="1"/>
</dbReference>
<comment type="pathway">
    <text evidence="2 9">Pyrimidine metabolism; UMP biosynthesis via de novo pathway.</text>
</comment>
<dbReference type="OMA" id="FDFAHFD"/>
<comment type="catalytic activity">
    <reaction evidence="9">
        <text>(S)-dihydroorotate + A = orotate + AH2</text>
        <dbReference type="Rhea" id="RHEA:18073"/>
        <dbReference type="ChEBI" id="CHEBI:13193"/>
        <dbReference type="ChEBI" id="CHEBI:17499"/>
        <dbReference type="ChEBI" id="CHEBI:30839"/>
        <dbReference type="ChEBI" id="CHEBI:30864"/>
    </reaction>
</comment>
<dbReference type="RefSeq" id="WP_052846577.1">
    <property type="nucleotide sequence ID" value="NZ_BAABQO010000003.1"/>
</dbReference>
<dbReference type="EMBL" id="DUJO01000019">
    <property type="protein sequence ID" value="HII73636.1"/>
    <property type="molecule type" value="Genomic_DNA"/>
</dbReference>
<feature type="binding site" evidence="9">
    <location>
        <begin position="40"/>
        <end position="41"/>
    </location>
    <ligand>
        <name>FMN</name>
        <dbReference type="ChEBI" id="CHEBI:58210"/>
    </ligand>
</feature>
<dbReference type="CDD" id="cd04740">
    <property type="entry name" value="DHOD_1B_like"/>
    <property type="match status" value="1"/>
</dbReference>
<dbReference type="InterPro" id="IPR053488">
    <property type="entry name" value="DHODH_Type1"/>
</dbReference>
<name>A0A832TGU9_9CREN</name>
<feature type="binding site" evidence="9">
    <location>
        <position position="115"/>
    </location>
    <ligand>
        <name>substrate</name>
    </ligand>
</feature>
<keyword evidence="8 9" id="KW-0560">Oxidoreductase</keyword>
<feature type="active site" description="Nucleophile" evidence="9">
    <location>
        <position position="118"/>
    </location>
</feature>
<feature type="binding site" evidence="9">
    <location>
        <begin position="65"/>
        <end position="69"/>
    </location>
    <ligand>
        <name>substrate</name>
    </ligand>
</feature>
<evidence type="ECO:0000313" key="12">
    <source>
        <dbReference type="Proteomes" id="UP000646844"/>
    </source>
</evidence>
<dbReference type="GO" id="GO:0004152">
    <property type="term" value="F:dihydroorotate dehydrogenase activity"/>
    <property type="evidence" value="ECO:0007669"/>
    <property type="project" value="UniProtKB-UniRule"/>
</dbReference>
<evidence type="ECO:0000256" key="9">
    <source>
        <dbReference type="HAMAP-Rule" id="MF_00224"/>
    </source>
</evidence>
<dbReference type="AlphaFoldDB" id="A0A832TGU9"/>
<comment type="cofactor">
    <cofactor evidence="9">
        <name>FMN</name>
        <dbReference type="ChEBI" id="CHEBI:58210"/>
    </cofactor>
    <text evidence="9">Binds 1 FMN per subunit.</text>
</comment>
<dbReference type="InterPro" id="IPR012135">
    <property type="entry name" value="Dihydroorotate_DH_1_2"/>
</dbReference>
<feature type="binding site" evidence="9">
    <location>
        <begin position="227"/>
        <end position="228"/>
    </location>
    <ligand>
        <name>FMN</name>
        <dbReference type="ChEBI" id="CHEBI:58210"/>
    </ligand>
</feature>
<dbReference type="PANTHER" id="PTHR48109">
    <property type="entry name" value="DIHYDROOROTATE DEHYDROGENASE (QUINONE), MITOCHONDRIAL-RELATED"/>
    <property type="match status" value="1"/>
</dbReference>
<dbReference type="Pfam" id="PF01180">
    <property type="entry name" value="DHO_dh"/>
    <property type="match status" value="1"/>
</dbReference>
<dbReference type="PROSITE" id="PS00912">
    <property type="entry name" value="DHODEHASE_2"/>
    <property type="match status" value="1"/>
</dbReference>
<feature type="binding site" evidence="9">
    <location>
        <position position="17"/>
    </location>
    <ligand>
        <name>FMN</name>
        <dbReference type="ChEBI" id="CHEBI:58210"/>
    </ligand>
</feature>
<keyword evidence="7 9" id="KW-0665">Pyrimidine biosynthesis</keyword>
<feature type="binding site" evidence="9">
    <location>
        <begin position="249"/>
        <end position="250"/>
    </location>
    <ligand>
        <name>FMN</name>
        <dbReference type="ChEBI" id="CHEBI:58210"/>
    </ligand>
</feature>
<dbReference type="Gene3D" id="3.20.20.70">
    <property type="entry name" value="Aldolase class I"/>
    <property type="match status" value="1"/>
</dbReference>
<dbReference type="PANTHER" id="PTHR48109:SF1">
    <property type="entry name" value="DIHYDROOROTATE DEHYDROGENASE (FUMARATE)"/>
    <property type="match status" value="1"/>
</dbReference>
<evidence type="ECO:0000256" key="5">
    <source>
        <dbReference type="ARBA" id="ARBA00022630"/>
    </source>
</evidence>
<feature type="binding site" evidence="9">
    <location>
        <position position="175"/>
    </location>
    <ligand>
        <name>FMN</name>
        <dbReference type="ChEBI" id="CHEBI:58210"/>
    </ligand>
</feature>
<dbReference type="NCBIfam" id="NF041011">
    <property type="entry name" value="dihydoor_dh_Arch"/>
    <property type="match status" value="1"/>
</dbReference>
<dbReference type="EC" id="1.3.-.-" evidence="9"/>
<dbReference type="GeneID" id="1459511"/>
<dbReference type="GO" id="GO:0005737">
    <property type="term" value="C:cytoplasm"/>
    <property type="evidence" value="ECO:0007669"/>
    <property type="project" value="UniProtKB-SubCell"/>
</dbReference>
<reference evidence="11" key="1">
    <citation type="journal article" date="2020" name="bioRxiv">
        <title>A rank-normalized archaeal taxonomy based on genome phylogeny resolves widespread incomplete and uneven classifications.</title>
        <authorList>
            <person name="Rinke C."/>
            <person name="Chuvochina M."/>
            <person name="Mussig A.J."/>
            <person name="Chaumeil P.-A."/>
            <person name="Waite D.W."/>
            <person name="Whitman W.B."/>
            <person name="Parks D.H."/>
            <person name="Hugenholtz P."/>
        </authorList>
    </citation>
    <scope>NUCLEOTIDE SEQUENCE</scope>
    <source>
        <strain evidence="11">UBA8838</strain>
    </source>
</reference>
<dbReference type="UniPathway" id="UPA00070"/>
<dbReference type="PIRSF" id="PIRSF000164">
    <property type="entry name" value="DHO_oxidase"/>
    <property type="match status" value="1"/>
</dbReference>
<feature type="binding site" evidence="9">
    <location>
        <position position="201"/>
    </location>
    <ligand>
        <name>FMN</name>
        <dbReference type="ChEBI" id="CHEBI:58210"/>
    </ligand>
</feature>
<feature type="domain" description="Dihydroorotate dehydrogenase catalytic" evidence="10">
    <location>
        <begin position="3"/>
        <end position="271"/>
    </location>
</feature>
<dbReference type="InterPro" id="IPR033888">
    <property type="entry name" value="DHOD_1B"/>
</dbReference>
<dbReference type="GO" id="GO:0006207">
    <property type="term" value="P:'de novo' pyrimidine nucleobase biosynthetic process"/>
    <property type="evidence" value="ECO:0007669"/>
    <property type="project" value="InterPro"/>
</dbReference>
<dbReference type="InterPro" id="IPR050074">
    <property type="entry name" value="DHO_dehydrogenase"/>
</dbReference>
<comment type="caution">
    <text evidence="9">Lacks conserved residue(s) required for the propagation of feature annotation.</text>
</comment>
<evidence type="ECO:0000256" key="2">
    <source>
        <dbReference type="ARBA" id="ARBA00004725"/>
    </source>
</evidence>
<dbReference type="InterPro" id="IPR024920">
    <property type="entry name" value="Dihydroorotate_DH_1"/>
</dbReference>
<feature type="binding site" evidence="9">
    <location>
        <begin position="176"/>
        <end position="177"/>
    </location>
    <ligand>
        <name>substrate</name>
    </ligand>
</feature>
<keyword evidence="4 9" id="KW-0963">Cytoplasm</keyword>
<keyword evidence="5 9" id="KW-0285">Flavoprotein</keyword>
<comment type="similarity">
    <text evidence="3 9">Belongs to the dihydroorotate dehydrogenase family. Type 1 subfamily.</text>
</comment>
<comment type="function">
    <text evidence="9">Catalyzes the conversion of dihydroorotate to orotate.</text>
</comment>
<sequence>MINLAGIQFKDPIIISSGIVTLSKIKEVCKNYLPSAITTKTLTLKPLNPHDPPTLVKFHDKCYLNAIGLGNPGIDELKKINEMECKLIVSVGGSSIDEIIEVIKKVDRGEIIELNLSSPNRKGYGESLASYVYEVVKNVKGVTNKPVFVKLGPWDNIIEIAGRAISAGADGLSLINTVKGMVIDVETFKKVMHYGTGGISGKCIHPLAVRIIHDVYKEYNVDIIGMGGVFSGIDAIELMSVGAKLIGLGTVIIDEGYSSIIRIRKEMEEYLKEKGLKYSDIIGVAVKK</sequence>
<dbReference type="InterPro" id="IPR001295">
    <property type="entry name" value="Dihydroorotate_DH_CS"/>
</dbReference>
<evidence type="ECO:0000256" key="6">
    <source>
        <dbReference type="ARBA" id="ARBA00022643"/>
    </source>
</evidence>
<dbReference type="Proteomes" id="UP000646844">
    <property type="component" value="Unassembled WGS sequence"/>
</dbReference>
<dbReference type="HAMAP" id="MF_00224">
    <property type="entry name" value="DHO_dh_type1"/>
    <property type="match status" value="1"/>
</dbReference>